<dbReference type="AlphaFoldDB" id="A0A1J7JE93"/>
<sequence>MYINIVCHMGIRPLLSFLFHTHLSAMTLLKSRIQALRPLLEPVHHISPLMASNRSCSCPACRLRHAVAHTPRPPQAPARRNFGASQIPESGIAPDPKLQRSRVQLGITDVRVGQKPPLGISQVSLTFELLRTYLRQVVRLLNNGMQKVVK</sequence>
<keyword evidence="3" id="KW-1185">Reference proteome</keyword>
<evidence type="ECO:0000313" key="2">
    <source>
        <dbReference type="EMBL" id="OIW25898.1"/>
    </source>
</evidence>
<gene>
    <name evidence="2" type="ORF">CONLIGDRAFT_511820</name>
</gene>
<proteinExistence type="predicted"/>
<organism evidence="2 3">
    <name type="scientific">Coniochaeta ligniaria NRRL 30616</name>
    <dbReference type="NCBI Taxonomy" id="1408157"/>
    <lineage>
        <taxon>Eukaryota</taxon>
        <taxon>Fungi</taxon>
        <taxon>Dikarya</taxon>
        <taxon>Ascomycota</taxon>
        <taxon>Pezizomycotina</taxon>
        <taxon>Sordariomycetes</taxon>
        <taxon>Sordariomycetidae</taxon>
        <taxon>Coniochaetales</taxon>
        <taxon>Coniochaetaceae</taxon>
        <taxon>Coniochaeta</taxon>
    </lineage>
</organism>
<evidence type="ECO:0000256" key="1">
    <source>
        <dbReference type="SAM" id="MobiDB-lite"/>
    </source>
</evidence>
<accession>A0A1J7JE93</accession>
<dbReference type="EMBL" id="KV875101">
    <property type="protein sequence ID" value="OIW25898.1"/>
    <property type="molecule type" value="Genomic_DNA"/>
</dbReference>
<protein>
    <submittedName>
        <fullName evidence="2">Uncharacterized protein</fullName>
    </submittedName>
</protein>
<feature type="region of interest" description="Disordered" evidence="1">
    <location>
        <begin position="70"/>
        <end position="95"/>
    </location>
</feature>
<evidence type="ECO:0000313" key="3">
    <source>
        <dbReference type="Proteomes" id="UP000182658"/>
    </source>
</evidence>
<name>A0A1J7JE93_9PEZI</name>
<dbReference type="Proteomes" id="UP000182658">
    <property type="component" value="Unassembled WGS sequence"/>
</dbReference>
<reference evidence="2 3" key="1">
    <citation type="submission" date="2016-10" db="EMBL/GenBank/DDBJ databases">
        <title>Draft genome sequence of Coniochaeta ligniaria NRRL30616, a lignocellulolytic fungus for bioabatement of inhibitors in plant biomass hydrolysates.</title>
        <authorList>
            <consortium name="DOE Joint Genome Institute"/>
            <person name="Jimenez D.J."/>
            <person name="Hector R.E."/>
            <person name="Riley R."/>
            <person name="Sun H."/>
            <person name="Grigoriev I.V."/>
            <person name="Van Elsas J.D."/>
            <person name="Nichols N.N."/>
        </authorList>
    </citation>
    <scope>NUCLEOTIDE SEQUENCE [LARGE SCALE GENOMIC DNA]</scope>
    <source>
        <strain evidence="2 3">NRRL 30616</strain>
    </source>
</reference>
<dbReference type="InParanoid" id="A0A1J7JE93"/>